<comment type="caution">
    <text evidence="2">The sequence shown here is derived from an EMBL/GenBank/DDBJ whole genome shotgun (WGS) entry which is preliminary data.</text>
</comment>
<keyword evidence="3" id="KW-1185">Reference proteome</keyword>
<evidence type="ECO:0000313" key="2">
    <source>
        <dbReference type="EMBL" id="KAE8674822.1"/>
    </source>
</evidence>
<protein>
    <submittedName>
        <fullName evidence="2">Peroxisomal membrane protein 11A</fullName>
    </submittedName>
</protein>
<evidence type="ECO:0000313" key="3">
    <source>
        <dbReference type="Proteomes" id="UP000436088"/>
    </source>
</evidence>
<organism evidence="2 3">
    <name type="scientific">Hibiscus syriacus</name>
    <name type="common">Rose of Sharon</name>
    <dbReference type="NCBI Taxonomy" id="106335"/>
    <lineage>
        <taxon>Eukaryota</taxon>
        <taxon>Viridiplantae</taxon>
        <taxon>Streptophyta</taxon>
        <taxon>Embryophyta</taxon>
        <taxon>Tracheophyta</taxon>
        <taxon>Spermatophyta</taxon>
        <taxon>Magnoliopsida</taxon>
        <taxon>eudicotyledons</taxon>
        <taxon>Gunneridae</taxon>
        <taxon>Pentapetalae</taxon>
        <taxon>rosids</taxon>
        <taxon>malvids</taxon>
        <taxon>Malvales</taxon>
        <taxon>Malvaceae</taxon>
        <taxon>Malvoideae</taxon>
        <taxon>Hibiscus</taxon>
    </lineage>
</organism>
<dbReference type="AlphaFoldDB" id="A0A6A2XH80"/>
<feature type="coiled-coil region" evidence="1">
    <location>
        <begin position="89"/>
        <end position="116"/>
    </location>
</feature>
<accession>A0A6A2XH80</accession>
<keyword evidence="1" id="KW-0175">Coiled coil</keyword>
<evidence type="ECO:0000256" key="1">
    <source>
        <dbReference type="SAM" id="Coils"/>
    </source>
</evidence>
<dbReference type="Proteomes" id="UP000436088">
    <property type="component" value="Unassembled WGS sequence"/>
</dbReference>
<sequence length="210" mass="23259">MDSKATTVAPAQPQSKAKEGDFLNHLEAYLVRRDGVDNLLKISRNATKIILASSVLPETAPLTGQFKSFESSVGLSRKAFGSGNSFKTISLKLRELKRMNEEEASLNEEEASLNSSIKMAILGGVGCKEEEERGKKLRAKKLMKQLSVVQDLCLACSSLFLLDDALLLHNVEMYTLLVIKPSVLPVKLYLKSRLLRLNVIGIRVEKIRQS</sequence>
<gene>
    <name evidence="2" type="ORF">F3Y22_tig00111715pilonHSYRG00124</name>
</gene>
<proteinExistence type="predicted"/>
<name>A0A6A2XH80_HIBSY</name>
<dbReference type="EMBL" id="VEPZ02001409">
    <property type="protein sequence ID" value="KAE8674822.1"/>
    <property type="molecule type" value="Genomic_DNA"/>
</dbReference>
<reference evidence="2" key="1">
    <citation type="submission" date="2019-09" db="EMBL/GenBank/DDBJ databases">
        <title>Draft genome information of white flower Hibiscus syriacus.</title>
        <authorList>
            <person name="Kim Y.-M."/>
        </authorList>
    </citation>
    <scope>NUCLEOTIDE SEQUENCE [LARGE SCALE GENOMIC DNA]</scope>
    <source>
        <strain evidence="2">YM2019G1</strain>
    </source>
</reference>